<organism evidence="1 2">
    <name type="scientific">Opisthorchis viverrini</name>
    <name type="common">Southeast Asian liver fluke</name>
    <dbReference type="NCBI Taxonomy" id="6198"/>
    <lineage>
        <taxon>Eukaryota</taxon>
        <taxon>Metazoa</taxon>
        <taxon>Spiralia</taxon>
        <taxon>Lophotrochozoa</taxon>
        <taxon>Platyhelminthes</taxon>
        <taxon>Trematoda</taxon>
        <taxon>Digenea</taxon>
        <taxon>Opisthorchiida</taxon>
        <taxon>Opisthorchiata</taxon>
        <taxon>Opisthorchiidae</taxon>
        <taxon>Opisthorchis</taxon>
    </lineage>
</organism>
<evidence type="ECO:0000313" key="2">
    <source>
        <dbReference type="Proteomes" id="UP000054324"/>
    </source>
</evidence>
<dbReference type="OrthoDB" id="21192at2759"/>
<evidence type="ECO:0000313" key="1">
    <source>
        <dbReference type="EMBL" id="KER19778.1"/>
    </source>
</evidence>
<dbReference type="RefSeq" id="XP_009176472.1">
    <property type="nucleotide sequence ID" value="XM_009178208.1"/>
</dbReference>
<protein>
    <submittedName>
        <fullName evidence="1">Uncharacterized protein</fullName>
    </submittedName>
</protein>
<reference evidence="1 2" key="1">
    <citation type="submission" date="2013-11" db="EMBL/GenBank/DDBJ databases">
        <title>Opisthorchis viverrini - life in the bile duct.</title>
        <authorList>
            <person name="Young N.D."/>
            <person name="Nagarajan N."/>
            <person name="Lin S.J."/>
            <person name="Korhonen P.K."/>
            <person name="Jex A.R."/>
            <person name="Hall R.S."/>
            <person name="Safavi-Hemami H."/>
            <person name="Kaewkong W."/>
            <person name="Bertrand D."/>
            <person name="Gao S."/>
            <person name="Seet Q."/>
            <person name="Wongkham S."/>
            <person name="Teh B.T."/>
            <person name="Wongkham C."/>
            <person name="Intapan P.M."/>
            <person name="Maleewong W."/>
            <person name="Yang X."/>
            <person name="Hu M."/>
            <person name="Wang Z."/>
            <person name="Hofmann A."/>
            <person name="Sternberg P.W."/>
            <person name="Tan P."/>
            <person name="Wang J."/>
            <person name="Gasser R.B."/>
        </authorList>
    </citation>
    <scope>NUCLEOTIDE SEQUENCE [LARGE SCALE GENOMIC DNA]</scope>
</reference>
<dbReference type="CTD" id="20325697"/>
<keyword evidence="2" id="KW-1185">Reference proteome</keyword>
<name>A0A074YYP4_OPIVI</name>
<proteinExistence type="predicted"/>
<gene>
    <name evidence="1" type="ORF">T265_11529</name>
</gene>
<dbReference type="AlphaFoldDB" id="A0A074YYP4"/>
<dbReference type="STRING" id="6198.A0A074YYP4"/>
<dbReference type="EMBL" id="KL597140">
    <property type="protein sequence ID" value="KER19778.1"/>
    <property type="molecule type" value="Genomic_DNA"/>
</dbReference>
<dbReference type="GeneID" id="20325697"/>
<dbReference type="KEGG" id="ovi:T265_11529"/>
<sequence length="95" mass="10448">MQRAEKPTPELRLVLSHDSDNGEVNECSLEDPVDQFLSLAPVGSRSECNGKYGLSATSASFCPFSQRSTSQVDQSHLNTMALTPYKVNKLPFVSR</sequence>
<dbReference type="Proteomes" id="UP000054324">
    <property type="component" value="Unassembled WGS sequence"/>
</dbReference>
<accession>A0A074YYP4</accession>